<feature type="compositionally biased region" description="Low complexity" evidence="7">
    <location>
        <begin position="493"/>
        <end position="508"/>
    </location>
</feature>
<comment type="caution">
    <text evidence="9">The sequence shown here is derived from an EMBL/GenBank/DDBJ whole genome shotgun (WGS) entry which is preliminary data.</text>
</comment>
<feature type="region of interest" description="Disordered" evidence="7">
    <location>
        <begin position="309"/>
        <end position="452"/>
    </location>
</feature>
<feature type="compositionally biased region" description="Pro residues" evidence="7">
    <location>
        <begin position="136"/>
        <end position="152"/>
    </location>
</feature>
<keyword evidence="3" id="KW-0862">Zinc</keyword>
<feature type="region of interest" description="Disordered" evidence="7">
    <location>
        <begin position="88"/>
        <end position="166"/>
    </location>
</feature>
<keyword evidence="2 6" id="KW-0863">Zinc-finger</keyword>
<feature type="region of interest" description="Disordered" evidence="7">
    <location>
        <begin position="488"/>
        <end position="548"/>
    </location>
</feature>
<feature type="compositionally biased region" description="Polar residues" evidence="7">
    <location>
        <begin position="321"/>
        <end position="337"/>
    </location>
</feature>
<dbReference type="PANTHER" id="PTHR47172">
    <property type="entry name" value="OS01G0976800 PROTEIN"/>
    <property type="match status" value="1"/>
</dbReference>
<feature type="compositionally biased region" description="Pro residues" evidence="7">
    <location>
        <begin position="347"/>
        <end position="359"/>
    </location>
</feature>
<keyword evidence="10" id="KW-1185">Reference proteome</keyword>
<feature type="compositionally biased region" description="Basic residues" evidence="7">
    <location>
        <begin position="90"/>
        <end position="103"/>
    </location>
</feature>
<gene>
    <name evidence="9" type="ORF">MVEN_01562200</name>
</gene>
<dbReference type="PROSITE" id="PS50114">
    <property type="entry name" value="GATA_ZN_FINGER_2"/>
    <property type="match status" value="1"/>
</dbReference>
<dbReference type="Pfam" id="PF00320">
    <property type="entry name" value="GATA"/>
    <property type="match status" value="1"/>
</dbReference>
<keyword evidence="5" id="KW-0804">Transcription</keyword>
<keyword evidence="1" id="KW-0479">Metal-binding</keyword>
<accession>A0A8H6XS61</accession>
<evidence type="ECO:0000256" key="6">
    <source>
        <dbReference type="PROSITE-ProRule" id="PRU00094"/>
    </source>
</evidence>
<dbReference type="InterPro" id="IPR013088">
    <property type="entry name" value="Znf_NHR/GATA"/>
</dbReference>
<reference evidence="9" key="1">
    <citation type="submission" date="2020-05" db="EMBL/GenBank/DDBJ databases">
        <title>Mycena genomes resolve the evolution of fungal bioluminescence.</title>
        <authorList>
            <person name="Tsai I.J."/>
        </authorList>
    </citation>
    <scope>NUCLEOTIDE SEQUENCE</scope>
    <source>
        <strain evidence="9">CCC161011</strain>
    </source>
</reference>
<keyword evidence="4" id="KW-0805">Transcription regulation</keyword>
<evidence type="ECO:0000313" key="9">
    <source>
        <dbReference type="EMBL" id="KAF7345441.1"/>
    </source>
</evidence>
<feature type="region of interest" description="Disordered" evidence="7">
    <location>
        <begin position="1"/>
        <end position="29"/>
    </location>
</feature>
<evidence type="ECO:0000313" key="10">
    <source>
        <dbReference type="Proteomes" id="UP000620124"/>
    </source>
</evidence>
<dbReference type="OrthoDB" id="2162994at2759"/>
<dbReference type="SMART" id="SM00401">
    <property type="entry name" value="ZnF_GATA"/>
    <property type="match status" value="1"/>
</dbReference>
<dbReference type="EMBL" id="JACAZI010000013">
    <property type="protein sequence ID" value="KAF7345441.1"/>
    <property type="molecule type" value="Genomic_DNA"/>
</dbReference>
<dbReference type="GO" id="GO:0008270">
    <property type="term" value="F:zinc ion binding"/>
    <property type="evidence" value="ECO:0007669"/>
    <property type="project" value="UniProtKB-KW"/>
</dbReference>
<dbReference type="GO" id="GO:0006355">
    <property type="term" value="P:regulation of DNA-templated transcription"/>
    <property type="evidence" value="ECO:0007669"/>
    <property type="project" value="InterPro"/>
</dbReference>
<feature type="compositionally biased region" description="Polar residues" evidence="7">
    <location>
        <begin position="1"/>
        <end position="10"/>
    </location>
</feature>
<dbReference type="CDD" id="cd00202">
    <property type="entry name" value="ZnF_GATA"/>
    <property type="match status" value="1"/>
</dbReference>
<protein>
    <submittedName>
        <fullName evidence="9">GATA-type domain-containing protein</fullName>
    </submittedName>
</protein>
<proteinExistence type="predicted"/>
<evidence type="ECO:0000256" key="4">
    <source>
        <dbReference type="ARBA" id="ARBA00023015"/>
    </source>
</evidence>
<evidence type="ECO:0000259" key="8">
    <source>
        <dbReference type="PROSITE" id="PS50114"/>
    </source>
</evidence>
<feature type="compositionally biased region" description="Basic and acidic residues" evidence="7">
    <location>
        <begin position="367"/>
        <end position="378"/>
    </location>
</feature>
<evidence type="ECO:0000256" key="3">
    <source>
        <dbReference type="ARBA" id="ARBA00022833"/>
    </source>
</evidence>
<dbReference type="GO" id="GO:0043565">
    <property type="term" value="F:sequence-specific DNA binding"/>
    <property type="evidence" value="ECO:0007669"/>
    <property type="project" value="InterPro"/>
</dbReference>
<dbReference type="AlphaFoldDB" id="A0A8H6XS61"/>
<sequence>MGDTCITNILTPPRRPTSPNDPYGQIRGHPLPNHLIRLSSSTSTTPLSSNLVIPVIIDLSLLIQPLHSSSMLLDQLICLQLLRRLPSNGHKARGRSSRTHRLLHPPDTQQYNTVPPPPARPPSNEHQQRVWSQPSYAPPPPPPPLGYSPPPPRVRDRTSPNSGFTHLRRFLRQIRLIAVKATAMVIATRRRCTRPTASRSHNRTTRTHMQVHLMPTAVPEPAPEPVAYTSYSPPTTNPIDFNKLVSSYHMILEAGKTLAAPRAPLGAVDRMLENAFYAAQVLDGASSGSSHGGQHQSRSLPTVVRTTPVTVQQTSSAQQHPPHSQLQRIHSAPTVSPGSDAGRTPSYPQPPPTRSPPGPSTSSTNARVKDISPREGKAKIKINSPANGKGTLGLHGHPHAAGSDGAPVVVSSPSRPKSQKLEDSGHAPAVGDSSGAGRAQDHGGGTTQKCLGCGATATPEWRRGPLGPRTLCNACGLVYAKLVKKRMREDARSSGSSRAANGYGSRSGQNVRGGVPGSRKRRGRRGADVRPHTYAGEVMGRTLRRFHG</sequence>
<name>A0A8H6XS61_9AGAR</name>
<dbReference type="Proteomes" id="UP000620124">
    <property type="component" value="Unassembled WGS sequence"/>
</dbReference>
<evidence type="ECO:0000256" key="7">
    <source>
        <dbReference type="SAM" id="MobiDB-lite"/>
    </source>
</evidence>
<evidence type="ECO:0000256" key="5">
    <source>
        <dbReference type="ARBA" id="ARBA00023163"/>
    </source>
</evidence>
<dbReference type="SUPFAM" id="SSF57716">
    <property type="entry name" value="Glucocorticoid receptor-like (DNA-binding domain)"/>
    <property type="match status" value="1"/>
</dbReference>
<organism evidence="9 10">
    <name type="scientific">Mycena venus</name>
    <dbReference type="NCBI Taxonomy" id="2733690"/>
    <lineage>
        <taxon>Eukaryota</taxon>
        <taxon>Fungi</taxon>
        <taxon>Dikarya</taxon>
        <taxon>Basidiomycota</taxon>
        <taxon>Agaricomycotina</taxon>
        <taxon>Agaricomycetes</taxon>
        <taxon>Agaricomycetidae</taxon>
        <taxon>Agaricales</taxon>
        <taxon>Marasmiineae</taxon>
        <taxon>Mycenaceae</taxon>
        <taxon>Mycena</taxon>
    </lineage>
</organism>
<dbReference type="Gene3D" id="3.30.50.10">
    <property type="entry name" value="Erythroid Transcription Factor GATA-1, subunit A"/>
    <property type="match status" value="1"/>
</dbReference>
<dbReference type="InterPro" id="IPR000679">
    <property type="entry name" value="Znf_GATA"/>
</dbReference>
<evidence type="ECO:0000256" key="1">
    <source>
        <dbReference type="ARBA" id="ARBA00022723"/>
    </source>
</evidence>
<feature type="compositionally biased region" description="Low complexity" evidence="7">
    <location>
        <begin position="309"/>
        <end position="319"/>
    </location>
</feature>
<dbReference type="PANTHER" id="PTHR47172:SF24">
    <property type="entry name" value="GATA ZINC FINGER DOMAIN-CONTAINING PROTEIN 14-RELATED"/>
    <property type="match status" value="1"/>
</dbReference>
<evidence type="ECO:0000256" key="2">
    <source>
        <dbReference type="ARBA" id="ARBA00022771"/>
    </source>
</evidence>
<feature type="compositionally biased region" description="Low complexity" evidence="7">
    <location>
        <begin position="407"/>
        <end position="416"/>
    </location>
</feature>
<feature type="domain" description="GATA-type" evidence="8">
    <location>
        <begin position="444"/>
        <end position="498"/>
    </location>
</feature>